<feature type="domain" description="Type VI secretion system component TssM1 N-terminal" evidence="4">
    <location>
        <begin position="194"/>
        <end position="443"/>
    </location>
</feature>
<dbReference type="Gene3D" id="3.40.50.300">
    <property type="entry name" value="P-loop containing nucleotide triphosphate hydrolases"/>
    <property type="match status" value="1"/>
</dbReference>
<evidence type="ECO:0000259" key="4">
    <source>
        <dbReference type="Pfam" id="PF14331"/>
    </source>
</evidence>
<evidence type="ECO:0000259" key="3">
    <source>
        <dbReference type="Pfam" id="PF06761"/>
    </source>
</evidence>
<dbReference type="InterPro" id="IPR027417">
    <property type="entry name" value="P-loop_NTPase"/>
</dbReference>
<protein>
    <submittedName>
        <fullName evidence="5">Type VI secretion system membrane subunit TssM</fullName>
    </submittedName>
</protein>
<dbReference type="RefSeq" id="WP_112158423.1">
    <property type="nucleotide sequence ID" value="NZ_QKRX01000003.1"/>
</dbReference>
<dbReference type="PANTHER" id="PTHR36153">
    <property type="entry name" value="INNER MEMBRANE PROTEIN-RELATED"/>
    <property type="match status" value="1"/>
</dbReference>
<gene>
    <name evidence="5" type="primary">icmF</name>
    <name evidence="5" type="ORF">DN062_06085</name>
</gene>
<proteinExistence type="predicted"/>
<dbReference type="InterPro" id="IPR017731">
    <property type="entry name" value="TssM1-like"/>
</dbReference>
<dbReference type="PANTHER" id="PTHR36153:SF1">
    <property type="entry name" value="TYPE VI SECRETION SYSTEM COMPONENT TSSM1"/>
    <property type="match status" value="1"/>
</dbReference>
<sequence>MKMFFGSFLSVGSLLSLVALGLLSLMIWFVLPALTMGGAEPFQSMLTRASMIVSLFVMSFAYKLRGWLADRNRNQKLEKAVVEDPSQPESESTDPAEFKTKFEEAINLLKKLKSPSSKGHYLYNLPWYMLIGPPGVGKTTALINSGLHFPLMDRFGAAVRGVAGTKSCDWWFTDQAILIDTAGRFTTQDNQVDRDKKDWNTFLSLLVKYRKRKPINGIIVAYSVDDLVSKDEADLIADAKMIKRRVYELYDTLKIKFPVYLVLTKLDVLPGFDEYFATLDNEGREQVFGTTFKLSEQDVDPVSRYLIEHRLLVERLQVKVLDVLKQESDQSKRDAAYIFPRMMASLQDRIALLIDSSFTATRFEQPIMLRGAYFTSGNQNGSVLDKVISGLSAHLGRARSSENRPGKSFFIKHLLQEVVFKEGGLAEQNTRFEKIRSTLYVTICVSMLLATIGMSVLWYQSYLKNTEYLHQFEVAIVEIELLSQSLAESDHSLERILPVLHKARDLPFGYAKLNEKESWLKGAGLNQTGKMQSEAVALYERSLLNVLLPRFIFFIENRLLHAQETTYDDLTMYQILEGSVERDDDFIRRYLQRVVSKEGQMPGDGLGQHIFHLLDILPNHYAPSLNQELLEHAQRRVLQQPAANRLLDQVQHEAKRLQLRPYHLLDLVGSQGVLIFSVQGKSIQDTLIESHFTRQAAQLFFAEQTDHLARIISKDAQVLGYDSMLEERYKTDVFRQYLQQYQEAWLHALQSIELTDTADSQAKIRTIETLTQAGSPLTQLLSMVRSNTEFSALFVSPEILIEQGLDLNSLDELALLNQDYFNVLSLETMPVLLHLHQLANPNDAGQFERLSQLYVQLNELSVFLKGLQGSINLERAAWMQASQHQGMSDVVTRLENEMSRLPEPISGWVAQLINSAKAQTGAQARSYIQNQWSSNVVPACRDMIEDRYPFSTHASREMTLRDLTTYFAAGGIVDRYFQEFLSPYVDRSRTPWRWQKITGFESVGVNTLLRQIELSHRIQNMFFGPGGQTPSLSFELVPRDVDPSILKVTLVVDNEELSYSHGPKLGRRFTWPSANLSTQSFARLVIETAENSESLTERGEWSLFRLFDKGQITSLDSERYLLEFRTRKGTPLSFELIAGSVYNPFDANLFKSIRCH</sequence>
<feature type="domain" description="IcmF-related" evidence="3">
    <location>
        <begin position="497"/>
        <end position="788"/>
    </location>
</feature>
<accession>A0A364NPL5</accession>
<feature type="transmembrane region" description="Helical" evidence="1">
    <location>
        <begin position="439"/>
        <end position="459"/>
    </location>
</feature>
<dbReference type="InterPro" id="IPR010623">
    <property type="entry name" value="IcmF_C"/>
</dbReference>
<keyword evidence="1" id="KW-0472">Membrane</keyword>
<dbReference type="Pfam" id="PF06761">
    <property type="entry name" value="IcmF-related"/>
    <property type="match status" value="1"/>
</dbReference>
<feature type="domain" description="Type VI secretion system IcmF C-terminal" evidence="2">
    <location>
        <begin position="1034"/>
        <end position="1139"/>
    </location>
</feature>
<comment type="caution">
    <text evidence="5">The sequence shown here is derived from an EMBL/GenBank/DDBJ whole genome shotgun (WGS) entry which is preliminary data.</text>
</comment>
<evidence type="ECO:0000313" key="6">
    <source>
        <dbReference type="Proteomes" id="UP000250744"/>
    </source>
</evidence>
<dbReference type="Pfam" id="PF06744">
    <property type="entry name" value="IcmF_C"/>
    <property type="match status" value="1"/>
</dbReference>
<dbReference type="Pfam" id="PF14331">
    <property type="entry name" value="IcmF-related_N"/>
    <property type="match status" value="1"/>
</dbReference>
<keyword evidence="1" id="KW-0812">Transmembrane</keyword>
<dbReference type="OrthoDB" id="9758229at2"/>
<feature type="transmembrane region" description="Helical" evidence="1">
    <location>
        <begin position="42"/>
        <end position="62"/>
    </location>
</feature>
<dbReference type="EMBL" id="QKRX01000003">
    <property type="protein sequence ID" value="RAU19036.1"/>
    <property type="molecule type" value="Genomic_DNA"/>
</dbReference>
<keyword evidence="1" id="KW-1133">Transmembrane helix</keyword>
<dbReference type="Proteomes" id="UP000250744">
    <property type="component" value="Unassembled WGS sequence"/>
</dbReference>
<dbReference type="InterPro" id="IPR025743">
    <property type="entry name" value="TssM1_N"/>
</dbReference>
<dbReference type="InterPro" id="IPR053156">
    <property type="entry name" value="T6SS_TssM-like"/>
</dbReference>
<keyword evidence="6" id="KW-1185">Reference proteome</keyword>
<organism evidence="5 6">
    <name type="scientific">Nitrincola tibetensis</name>
    <dbReference type="NCBI Taxonomy" id="2219697"/>
    <lineage>
        <taxon>Bacteria</taxon>
        <taxon>Pseudomonadati</taxon>
        <taxon>Pseudomonadota</taxon>
        <taxon>Gammaproteobacteria</taxon>
        <taxon>Oceanospirillales</taxon>
        <taxon>Oceanospirillaceae</taxon>
        <taxon>Nitrincola</taxon>
    </lineage>
</organism>
<dbReference type="CDD" id="cd00882">
    <property type="entry name" value="Ras_like_GTPase"/>
    <property type="match status" value="1"/>
</dbReference>
<dbReference type="SUPFAM" id="SSF52540">
    <property type="entry name" value="P-loop containing nucleoside triphosphate hydrolases"/>
    <property type="match status" value="1"/>
</dbReference>
<evidence type="ECO:0000313" key="5">
    <source>
        <dbReference type="EMBL" id="RAU19036.1"/>
    </source>
</evidence>
<reference evidence="5 6" key="1">
    <citation type="submission" date="2018-06" db="EMBL/GenBank/DDBJ databases">
        <title>Nitrincola tibetense sp. nov., isolated from Lake XuguoCo on Tibetan Plateau.</title>
        <authorList>
            <person name="Xing P."/>
        </authorList>
    </citation>
    <scope>NUCLEOTIDE SEQUENCE [LARGE SCALE GENOMIC DNA]</scope>
    <source>
        <strain evidence="6">xg18</strain>
    </source>
</reference>
<evidence type="ECO:0000256" key="1">
    <source>
        <dbReference type="SAM" id="Phobius"/>
    </source>
</evidence>
<name>A0A364NPL5_9GAMM</name>
<dbReference type="AlphaFoldDB" id="A0A364NPL5"/>
<dbReference type="InterPro" id="IPR009612">
    <property type="entry name" value="IcmF-rel"/>
</dbReference>
<dbReference type="NCBIfam" id="TIGR03348">
    <property type="entry name" value="VI_IcmF"/>
    <property type="match status" value="1"/>
</dbReference>
<evidence type="ECO:0000259" key="2">
    <source>
        <dbReference type="Pfam" id="PF06744"/>
    </source>
</evidence>